<accession>A0A1A9VMA7</accession>
<dbReference type="FunFam" id="3.40.50.1820:FF:000156">
    <property type="entry name" value="Neuroligin-4, Y-linked"/>
    <property type="match status" value="1"/>
</dbReference>
<name>A0A1A9VMA7_GLOAU</name>
<evidence type="ECO:0000256" key="2">
    <source>
        <dbReference type="ARBA" id="ARBA00022729"/>
    </source>
</evidence>
<dbReference type="STRING" id="7395.A0A1A9VMA7"/>
<reference evidence="6" key="1">
    <citation type="submission" date="2020-05" db="UniProtKB">
        <authorList>
            <consortium name="EnsemblMetazoa"/>
        </authorList>
    </citation>
    <scope>IDENTIFICATION</scope>
    <source>
        <strain evidence="6">TTRI</strain>
    </source>
</reference>
<keyword evidence="4" id="KW-0472">Membrane</keyword>
<dbReference type="InterPro" id="IPR029058">
    <property type="entry name" value="AB_hydrolase_fold"/>
</dbReference>
<keyword evidence="4" id="KW-1133">Transmembrane helix</keyword>
<sequence length="1046" mass="118998">MATPDFFLFAATAVSVVTTFETMLPRIQLSKTKYITHFFQTLRTTLGNVRKIPNNTHHKNQSNNNTPAKIQQVQYRHKQKFSVDTMLVKLAVVVIIVFSEVEGQTRAPQFHPKEGVGNYRWPSPGDSDYRTYIFNGRRYGHYPSFDYSLKVSDRNEPGLYPQAIPNKNSPNSGQVSFPGILAGWREDLQGKERRDSSTLERDVFVTTNYGQVQGFKVYMYDDPDPKSFYRPYHSTVDRVMGECTVFLGIPYAMPPTFEGRFKPPRPHRGWQLMQAVDFGPACPQPLRFTSTLKGVNDMDEDCLYLNIFSPQTGAGVAQRYPVMVYIHGGDFMHGASNLFQGHILASFYGVVVVTLNYRLGALGFLSTADENSPGNYGILDQAMALKWIYDNIEFFNGDRESITLFGPGAGAASAGLLMVAPSTRNYVKRVIAQSGSALADWALIQDKYRAQNTSRVFGRLLGCSIESSWKLVNCLRIGRTSHDLGKAEFPPEVGTFAWGPVLDNNFTVPGDDWYDGWREKDWHFLPETPLDLVRQGKFSQELHYMAGVTTQEAAFFISQNKSLAPHYEIDMDFFDQKIREHVFHYNYTLNPLGVYEAIKYMYTYWPDPNNTTILRDQYINMLSDLYYRAPVDQMIKLLLERKVPVYFYVLNTTVEAFKLPDWRKYPHEIEHYFLTGAPFIDVEFFPKKDHIHRNMWTDNDRNMSHFFLQIFSNFARYGNPTPQQVLGLHFEQAYQGNLRYLNINTTFNSTIMLNYRQTESAFWTEYLPTVVGVLVPTYPPTTEFWWEPKEPLQIAFWSMSVICFFLIVLVVICCIMWRNAKRQSDRYYDDDVFFNAEGTEYDEESRSAGVDNTHMITSQHGIKQRNNVYQYSDSASAKTLTSKAVTETSSIRSPSSLTMPQKSGSQLSLKSVLPLKESNGGVSTYTATSRLRGSEINILTQSITNNGSATVVQPHVTSYSIKTSEEKTLSQNSCEPLVLSRTPTKSEVSYQSTKPLTSNRTTAPMASVRISTNTKSNLPSVPMAKPQPTQPIVQTQVIEGVPQTSV</sequence>
<dbReference type="AlphaFoldDB" id="A0A1A9VMA7"/>
<dbReference type="EnsemblMetazoa" id="GAUT041506-RA">
    <property type="protein sequence ID" value="GAUT041506-PA"/>
    <property type="gene ID" value="GAUT041506"/>
</dbReference>
<evidence type="ECO:0000256" key="1">
    <source>
        <dbReference type="ARBA" id="ARBA00005964"/>
    </source>
</evidence>
<keyword evidence="2" id="KW-0732">Signal</keyword>
<keyword evidence="7" id="KW-1185">Reference proteome</keyword>
<dbReference type="InterPro" id="IPR019819">
    <property type="entry name" value="Carboxylesterase_B_CS"/>
</dbReference>
<dbReference type="PANTHER" id="PTHR43903">
    <property type="entry name" value="NEUROLIGIN"/>
    <property type="match status" value="1"/>
</dbReference>
<evidence type="ECO:0000313" key="6">
    <source>
        <dbReference type="EnsemblMetazoa" id="GAUT041506-PA"/>
    </source>
</evidence>
<dbReference type="Proteomes" id="UP000078200">
    <property type="component" value="Unassembled WGS sequence"/>
</dbReference>
<evidence type="ECO:0000256" key="3">
    <source>
        <dbReference type="ARBA" id="ARBA00023180"/>
    </source>
</evidence>
<dbReference type="InterPro" id="IPR051093">
    <property type="entry name" value="Neuroligin/BSAL"/>
</dbReference>
<dbReference type="Pfam" id="PF00135">
    <property type="entry name" value="COesterase"/>
    <property type="match status" value="1"/>
</dbReference>
<dbReference type="SUPFAM" id="SSF53474">
    <property type="entry name" value="alpha/beta-Hydrolases"/>
    <property type="match status" value="1"/>
</dbReference>
<dbReference type="PROSITE" id="PS00941">
    <property type="entry name" value="CARBOXYLESTERASE_B_2"/>
    <property type="match status" value="1"/>
</dbReference>
<dbReference type="VEuPathDB" id="VectorBase:GAUT041506"/>
<organism evidence="6 7">
    <name type="scientific">Glossina austeni</name>
    <name type="common">Savannah tsetse fly</name>
    <dbReference type="NCBI Taxonomy" id="7395"/>
    <lineage>
        <taxon>Eukaryota</taxon>
        <taxon>Metazoa</taxon>
        <taxon>Ecdysozoa</taxon>
        <taxon>Arthropoda</taxon>
        <taxon>Hexapoda</taxon>
        <taxon>Insecta</taxon>
        <taxon>Pterygota</taxon>
        <taxon>Neoptera</taxon>
        <taxon>Endopterygota</taxon>
        <taxon>Diptera</taxon>
        <taxon>Brachycera</taxon>
        <taxon>Muscomorpha</taxon>
        <taxon>Hippoboscoidea</taxon>
        <taxon>Glossinidae</taxon>
        <taxon>Glossina</taxon>
    </lineage>
</organism>
<proteinExistence type="inferred from homology"/>
<comment type="similarity">
    <text evidence="1">Belongs to the type-B carboxylesterase/lipase family.</text>
</comment>
<feature type="transmembrane region" description="Helical" evidence="4">
    <location>
        <begin position="794"/>
        <end position="817"/>
    </location>
</feature>
<evidence type="ECO:0000313" key="7">
    <source>
        <dbReference type="Proteomes" id="UP000078200"/>
    </source>
</evidence>
<evidence type="ECO:0000256" key="4">
    <source>
        <dbReference type="SAM" id="Phobius"/>
    </source>
</evidence>
<keyword evidence="4" id="KW-0812">Transmembrane</keyword>
<protein>
    <recommendedName>
        <fullName evidence="5">Carboxylesterase type B domain-containing protein</fullName>
    </recommendedName>
</protein>
<keyword evidence="3" id="KW-0325">Glycoprotein</keyword>
<dbReference type="Gene3D" id="3.40.50.1820">
    <property type="entry name" value="alpha/beta hydrolase"/>
    <property type="match status" value="1"/>
</dbReference>
<evidence type="ECO:0000259" key="5">
    <source>
        <dbReference type="Pfam" id="PF00135"/>
    </source>
</evidence>
<dbReference type="InterPro" id="IPR002018">
    <property type="entry name" value="CarbesteraseB"/>
</dbReference>
<feature type="domain" description="Carboxylesterase type B" evidence="5">
    <location>
        <begin position="242"/>
        <end position="763"/>
    </location>
</feature>